<dbReference type="AlphaFoldDB" id="A0AAW0BCA5"/>
<organism evidence="2 3">
    <name type="scientific">Favolaschia claudopus</name>
    <dbReference type="NCBI Taxonomy" id="2862362"/>
    <lineage>
        <taxon>Eukaryota</taxon>
        <taxon>Fungi</taxon>
        <taxon>Dikarya</taxon>
        <taxon>Basidiomycota</taxon>
        <taxon>Agaricomycotina</taxon>
        <taxon>Agaricomycetes</taxon>
        <taxon>Agaricomycetidae</taxon>
        <taxon>Agaricales</taxon>
        <taxon>Marasmiineae</taxon>
        <taxon>Mycenaceae</taxon>
        <taxon>Favolaschia</taxon>
    </lineage>
</organism>
<dbReference type="Pfam" id="PF00107">
    <property type="entry name" value="ADH_zinc_N"/>
    <property type="match status" value="1"/>
</dbReference>
<dbReference type="SMART" id="SM00829">
    <property type="entry name" value="PKS_ER"/>
    <property type="match status" value="1"/>
</dbReference>
<proteinExistence type="predicted"/>
<gene>
    <name evidence="2" type="ORF">R3P38DRAFT_3356747</name>
</gene>
<dbReference type="InterPro" id="IPR013154">
    <property type="entry name" value="ADH-like_N"/>
</dbReference>
<dbReference type="Proteomes" id="UP001362999">
    <property type="component" value="Unassembled WGS sequence"/>
</dbReference>
<name>A0AAW0BCA5_9AGAR</name>
<protein>
    <submittedName>
        <fullName evidence="2">Chaperonin 10-like protein</fullName>
    </submittedName>
</protein>
<dbReference type="InterPro" id="IPR047122">
    <property type="entry name" value="Trans-enoyl_RdTase-like"/>
</dbReference>
<dbReference type="SUPFAM" id="SSF51735">
    <property type="entry name" value="NAD(P)-binding Rossmann-fold domains"/>
    <property type="match status" value="1"/>
</dbReference>
<dbReference type="Gene3D" id="3.40.50.720">
    <property type="entry name" value="NAD(P)-binding Rossmann-like Domain"/>
    <property type="match status" value="1"/>
</dbReference>
<evidence type="ECO:0000313" key="2">
    <source>
        <dbReference type="EMBL" id="KAK7024033.1"/>
    </source>
</evidence>
<dbReference type="InterPro" id="IPR020843">
    <property type="entry name" value="ER"/>
</dbReference>
<dbReference type="Pfam" id="PF08240">
    <property type="entry name" value="ADH_N"/>
    <property type="match status" value="1"/>
</dbReference>
<evidence type="ECO:0000313" key="3">
    <source>
        <dbReference type="Proteomes" id="UP001362999"/>
    </source>
</evidence>
<evidence type="ECO:0000259" key="1">
    <source>
        <dbReference type="SMART" id="SM00829"/>
    </source>
</evidence>
<dbReference type="PANTHER" id="PTHR45348">
    <property type="entry name" value="HYPOTHETICAL OXIDOREDUCTASE (EUROFUNG)"/>
    <property type="match status" value="1"/>
</dbReference>
<dbReference type="Gene3D" id="3.90.180.10">
    <property type="entry name" value="Medium-chain alcohol dehydrogenases, catalytic domain"/>
    <property type="match status" value="1"/>
</dbReference>
<dbReference type="EMBL" id="JAWWNJ010000035">
    <property type="protein sequence ID" value="KAK7024033.1"/>
    <property type="molecule type" value="Genomic_DNA"/>
</dbReference>
<dbReference type="CDD" id="cd08249">
    <property type="entry name" value="enoyl_reductase_like"/>
    <property type="match status" value="1"/>
</dbReference>
<dbReference type="GO" id="GO:0016651">
    <property type="term" value="F:oxidoreductase activity, acting on NAD(P)H"/>
    <property type="evidence" value="ECO:0007669"/>
    <property type="project" value="InterPro"/>
</dbReference>
<dbReference type="InterPro" id="IPR036291">
    <property type="entry name" value="NAD(P)-bd_dom_sf"/>
</dbReference>
<sequence length="349" mass="36029">MSLTNKAAWLRAPKAVPLEVGPAPMPTPEGTEIVIEVRAVAINPVDPAIQFMGILLQPSDYPFILGFDMAGTVLSVGPNHTHYKPGDRVTSIALALLHKNPKFGAFQHYAVADGPLMAKIPDSMSFNEGSVLGLGLATASYSLFSKDALALDLPKPGGNKLNGKLLLVWGGASSVGACGIQIAKAAGYTIAATASARNFGLLREIGAEYVFDYSSKGVVEDIVAALSGKGVEMAGVFSAIVAPSVLLQCAAISGRLGGRKHVGTVLAPGMPLPGDWPEGVEYSISLPALIATNEVGKAVGGWLEGALADGSMKCRPNFEVVGKGLEEIQGAFGVLSKGVSAKKLVVEIP</sequence>
<dbReference type="InterPro" id="IPR011032">
    <property type="entry name" value="GroES-like_sf"/>
</dbReference>
<dbReference type="SUPFAM" id="SSF50129">
    <property type="entry name" value="GroES-like"/>
    <property type="match status" value="1"/>
</dbReference>
<dbReference type="InterPro" id="IPR013149">
    <property type="entry name" value="ADH-like_C"/>
</dbReference>
<keyword evidence="3" id="KW-1185">Reference proteome</keyword>
<dbReference type="PANTHER" id="PTHR45348:SF2">
    <property type="entry name" value="ZINC-TYPE ALCOHOL DEHYDROGENASE-LIKE PROTEIN C2E1P3.01"/>
    <property type="match status" value="1"/>
</dbReference>
<accession>A0AAW0BCA5</accession>
<reference evidence="2 3" key="1">
    <citation type="journal article" date="2024" name="J Genomics">
        <title>Draft genome sequencing and assembly of Favolaschia claudopus CIRM-BRFM 2984 isolated from oak limbs.</title>
        <authorList>
            <person name="Navarro D."/>
            <person name="Drula E."/>
            <person name="Chaduli D."/>
            <person name="Cazenave R."/>
            <person name="Ahrendt S."/>
            <person name="Wang J."/>
            <person name="Lipzen A."/>
            <person name="Daum C."/>
            <person name="Barry K."/>
            <person name="Grigoriev I.V."/>
            <person name="Favel A."/>
            <person name="Rosso M.N."/>
            <person name="Martin F."/>
        </authorList>
    </citation>
    <scope>NUCLEOTIDE SEQUENCE [LARGE SCALE GENOMIC DNA]</scope>
    <source>
        <strain evidence="2 3">CIRM-BRFM 2984</strain>
    </source>
</reference>
<feature type="domain" description="Enoyl reductase (ER)" evidence="1">
    <location>
        <begin position="11"/>
        <end position="346"/>
    </location>
</feature>
<comment type="caution">
    <text evidence="2">The sequence shown here is derived from an EMBL/GenBank/DDBJ whole genome shotgun (WGS) entry which is preliminary data.</text>
</comment>